<dbReference type="AlphaFoldDB" id="A0A8I2B3E5"/>
<evidence type="ECO:0000313" key="2">
    <source>
        <dbReference type="EMBL" id="MBO1108761.1"/>
    </source>
</evidence>
<reference evidence="2" key="1">
    <citation type="submission" date="2021-03" db="EMBL/GenBank/DDBJ databases">
        <title>Plesiomonas shigelloides zfcc0051, isolated from zebrafish feces.</title>
        <authorList>
            <person name="Vanderhoek Z."/>
            <person name="Gaulke C."/>
        </authorList>
    </citation>
    <scope>NUCLEOTIDE SEQUENCE</scope>
    <source>
        <strain evidence="2">Zfcc0051</strain>
    </source>
</reference>
<dbReference type="RefSeq" id="WP_207542210.1">
    <property type="nucleotide sequence ID" value="NZ_JAFNAA010000011.1"/>
</dbReference>
<evidence type="ECO:0000313" key="3">
    <source>
        <dbReference type="Proteomes" id="UP000664658"/>
    </source>
</evidence>
<dbReference type="Proteomes" id="UP000664658">
    <property type="component" value="Unassembled WGS sequence"/>
</dbReference>
<name>A0A8I2B3E5_PLESH</name>
<organism evidence="2 3">
    <name type="scientific">Plesiomonas shigelloides</name>
    <name type="common">Aeromonas shigelloides</name>
    <dbReference type="NCBI Taxonomy" id="703"/>
    <lineage>
        <taxon>Bacteria</taxon>
        <taxon>Pseudomonadati</taxon>
        <taxon>Pseudomonadota</taxon>
        <taxon>Gammaproteobacteria</taxon>
        <taxon>Enterobacterales</taxon>
        <taxon>Enterobacteriaceae</taxon>
        <taxon>Plesiomonas</taxon>
    </lineage>
</organism>
<gene>
    <name evidence="2" type="ORF">J2R62_11105</name>
</gene>
<feature type="region of interest" description="Disordered" evidence="1">
    <location>
        <begin position="1"/>
        <end position="45"/>
    </location>
</feature>
<accession>A0A8I2B3E5</accession>
<protein>
    <submittedName>
        <fullName evidence="2">Phage terminase small subunit P27 family</fullName>
    </submittedName>
</protein>
<proteinExistence type="predicted"/>
<dbReference type="Pfam" id="PF05119">
    <property type="entry name" value="Terminase_4"/>
    <property type="match status" value="1"/>
</dbReference>
<dbReference type="InterPro" id="IPR006448">
    <property type="entry name" value="Phage_term_ssu_P27"/>
</dbReference>
<sequence length="159" mass="16872">MAGVPGRSGRRLNPAALNDLAGNPGKRKRSSPSPSETFAPLTGVDAPEHLPEMAKIMWETLAPELCSKGVLCLTDLHNLEAFCLAYQTMRQARAHVDIHGVVVAGSQGGPIKNPALTAMNEAMRQMATFGGMLGLDPSSRQRVIGAVGKKENKNPFASL</sequence>
<evidence type="ECO:0000256" key="1">
    <source>
        <dbReference type="SAM" id="MobiDB-lite"/>
    </source>
</evidence>
<comment type="caution">
    <text evidence="2">The sequence shown here is derived from an EMBL/GenBank/DDBJ whole genome shotgun (WGS) entry which is preliminary data.</text>
</comment>
<dbReference type="EMBL" id="JAFNAA010000011">
    <property type="protein sequence ID" value="MBO1108761.1"/>
    <property type="molecule type" value="Genomic_DNA"/>
</dbReference>
<dbReference type="NCBIfam" id="TIGR01558">
    <property type="entry name" value="sm_term_P27"/>
    <property type="match status" value="1"/>
</dbReference>